<sequence length="105" mass="12393">MMQQSLISLPVRRSTISFCTLLRRKSHPSTFQQRNALWLTITCMLTIPDCFTEGTNQWRYRGRCDSIQFIVDRRIFVAGYGLYGSSTGQSRYNVRMELKKKVKRY</sequence>
<dbReference type="PANTHER" id="PTHR45774">
    <property type="entry name" value="BTB/POZ DOMAIN-CONTAINING"/>
    <property type="match status" value="1"/>
</dbReference>
<proteinExistence type="evidence at transcript level"/>
<feature type="domain" description="PHR" evidence="1">
    <location>
        <begin position="51"/>
        <end position="100"/>
    </location>
</feature>
<dbReference type="GO" id="GO:0005829">
    <property type="term" value="C:cytosol"/>
    <property type="evidence" value="ECO:0007669"/>
    <property type="project" value="TreeGrafter"/>
</dbReference>
<dbReference type="Pfam" id="PF08005">
    <property type="entry name" value="PHR"/>
    <property type="match status" value="1"/>
</dbReference>
<dbReference type="InterPro" id="IPR038648">
    <property type="entry name" value="PHR_sf"/>
</dbReference>
<dbReference type="PANTHER" id="PTHR45774:SF4">
    <property type="entry name" value="AXUNDEAD, ISOFORM F"/>
    <property type="match status" value="1"/>
</dbReference>
<evidence type="ECO:0000313" key="2">
    <source>
        <dbReference type="EMBL" id="ADY49020.1"/>
    </source>
</evidence>
<accession>F1LFW6</accession>
<organism evidence="2">
    <name type="scientific">Ascaris suum</name>
    <name type="common">Pig roundworm</name>
    <name type="synonym">Ascaris lumbricoides</name>
    <dbReference type="NCBI Taxonomy" id="6253"/>
    <lineage>
        <taxon>Eukaryota</taxon>
        <taxon>Metazoa</taxon>
        <taxon>Ecdysozoa</taxon>
        <taxon>Nematoda</taxon>
        <taxon>Chromadorea</taxon>
        <taxon>Rhabditida</taxon>
        <taxon>Spirurina</taxon>
        <taxon>Ascaridomorpha</taxon>
        <taxon>Ascaridoidea</taxon>
        <taxon>Ascarididae</taxon>
        <taxon>Ascaris</taxon>
    </lineage>
</organism>
<reference evidence="2" key="1">
    <citation type="journal article" date="2011" name="Genome Res.">
        <title>Deep small RNA sequencing from the nematode Ascaris reveals conservation, functional diversification, and novel developmental profiles.</title>
        <authorList>
            <person name="Wang J."/>
            <person name="Czech B."/>
            <person name="Crunk A."/>
            <person name="Wallace A."/>
            <person name="Mitreva M."/>
            <person name="Hannon G.J."/>
            <person name="Davis R.E."/>
        </authorList>
    </citation>
    <scope>NUCLEOTIDE SEQUENCE</scope>
</reference>
<dbReference type="GO" id="GO:0022008">
    <property type="term" value="P:neurogenesis"/>
    <property type="evidence" value="ECO:0007669"/>
    <property type="project" value="TreeGrafter"/>
</dbReference>
<evidence type="ECO:0000259" key="1">
    <source>
        <dbReference type="Pfam" id="PF08005"/>
    </source>
</evidence>
<dbReference type="EMBL" id="JI212543">
    <property type="protein sequence ID" value="ADY49020.1"/>
    <property type="molecule type" value="mRNA"/>
</dbReference>
<name>F1LFW6_ASCSU</name>
<dbReference type="AlphaFoldDB" id="F1LFW6"/>
<dbReference type="InterPro" id="IPR012983">
    <property type="entry name" value="PHR"/>
</dbReference>
<dbReference type="Gene3D" id="2.60.120.820">
    <property type="entry name" value="PHR domain"/>
    <property type="match status" value="1"/>
</dbReference>
<protein>
    <submittedName>
        <fullName evidence="2">BTB/POZ domain-containing protein 6</fullName>
    </submittedName>
</protein>